<name>A0A836CMX7_9STRA</name>
<dbReference type="PANTHER" id="PTHR14523:SF1">
    <property type="entry name" value="HOMOLOGOUS RECOMBINATION OB-FOLD PROTEIN"/>
    <property type="match status" value="1"/>
</dbReference>
<evidence type="ECO:0000259" key="2">
    <source>
        <dbReference type="Pfam" id="PF15072"/>
    </source>
</evidence>
<sequence length="147" mass="15423">GHFHCAPWVALCEALHILLPQQHRAAAAGGSTLCAESRFRQSFPCAIADVLAGRHDLRAPLIAAVIDTATKASDANLVVTLADPTGKIQAVVHQQALFEHAGDLVTGAALALRRAAIWVSGPGTQRALNIHPDNIMAVFPVSTPMPS</sequence>
<organism evidence="3 4">
    <name type="scientific">Tribonema minus</name>
    <dbReference type="NCBI Taxonomy" id="303371"/>
    <lineage>
        <taxon>Eukaryota</taxon>
        <taxon>Sar</taxon>
        <taxon>Stramenopiles</taxon>
        <taxon>Ochrophyta</taxon>
        <taxon>PX clade</taxon>
        <taxon>Xanthophyceae</taxon>
        <taxon>Tribonematales</taxon>
        <taxon>Tribonemataceae</taxon>
        <taxon>Tribonema</taxon>
    </lineage>
</organism>
<protein>
    <recommendedName>
        <fullName evidence="2">Homologous recombination OB-fold protein OB-fold domain-containing protein</fullName>
    </recommendedName>
</protein>
<dbReference type="Pfam" id="PF15072">
    <property type="entry name" value="HROB"/>
    <property type="match status" value="1"/>
</dbReference>
<evidence type="ECO:0000313" key="4">
    <source>
        <dbReference type="Proteomes" id="UP000664859"/>
    </source>
</evidence>
<dbReference type="GO" id="GO:0000725">
    <property type="term" value="P:recombinational repair"/>
    <property type="evidence" value="ECO:0007669"/>
    <property type="project" value="InterPro"/>
</dbReference>
<feature type="domain" description="Homologous recombination OB-fold protein OB-fold" evidence="2">
    <location>
        <begin position="58"/>
        <end position="140"/>
    </location>
</feature>
<dbReference type="AlphaFoldDB" id="A0A836CMX7"/>
<dbReference type="OrthoDB" id="550780at2759"/>
<reference evidence="3" key="1">
    <citation type="submission" date="2021-02" db="EMBL/GenBank/DDBJ databases">
        <title>First Annotated Genome of the Yellow-green Alga Tribonema minus.</title>
        <authorList>
            <person name="Mahan K.M."/>
        </authorList>
    </citation>
    <scope>NUCLEOTIDE SEQUENCE</scope>
    <source>
        <strain evidence="3">UTEX B ZZ1240</strain>
    </source>
</reference>
<feature type="non-terminal residue" evidence="3">
    <location>
        <position position="1"/>
    </location>
</feature>
<gene>
    <name evidence="3" type="ORF">JKP88DRAFT_156304</name>
</gene>
<accession>A0A836CMX7</accession>
<evidence type="ECO:0000256" key="1">
    <source>
        <dbReference type="SAM" id="SignalP"/>
    </source>
</evidence>
<dbReference type="InterPro" id="IPR028045">
    <property type="entry name" value="HROB"/>
</dbReference>
<evidence type="ECO:0000313" key="3">
    <source>
        <dbReference type="EMBL" id="KAG5192460.1"/>
    </source>
</evidence>
<feature type="chain" id="PRO_5032672216" description="Homologous recombination OB-fold protein OB-fold domain-containing protein" evidence="1">
    <location>
        <begin position="21"/>
        <end position="147"/>
    </location>
</feature>
<dbReference type="InterPro" id="IPR058570">
    <property type="entry name" value="HROB_OB"/>
</dbReference>
<dbReference type="EMBL" id="JAFCMP010000005">
    <property type="protein sequence ID" value="KAG5192460.1"/>
    <property type="molecule type" value="Genomic_DNA"/>
</dbReference>
<keyword evidence="1" id="KW-0732">Signal</keyword>
<comment type="caution">
    <text evidence="3">The sequence shown here is derived from an EMBL/GenBank/DDBJ whole genome shotgun (WGS) entry which is preliminary data.</text>
</comment>
<dbReference type="PANTHER" id="PTHR14523">
    <property type="entry name" value="UNCHARACTERIZED PROTEIN C17ORF53 HOMOLOG"/>
    <property type="match status" value="1"/>
</dbReference>
<dbReference type="Proteomes" id="UP000664859">
    <property type="component" value="Unassembled WGS sequence"/>
</dbReference>
<feature type="signal peptide" evidence="1">
    <location>
        <begin position="1"/>
        <end position="20"/>
    </location>
</feature>
<feature type="non-terminal residue" evidence="3">
    <location>
        <position position="147"/>
    </location>
</feature>
<proteinExistence type="predicted"/>
<keyword evidence="4" id="KW-1185">Reference proteome</keyword>